<protein>
    <recommendedName>
        <fullName evidence="6">Peptidase S54 rhomboid domain-containing protein</fullName>
    </recommendedName>
</protein>
<feature type="transmembrane region" description="Helical" evidence="5">
    <location>
        <begin position="21"/>
        <end position="45"/>
    </location>
</feature>
<dbReference type="EMBL" id="CP000559">
    <property type="protein sequence ID" value="ABN07840.1"/>
    <property type="molecule type" value="Genomic_DNA"/>
</dbReference>
<evidence type="ECO:0000313" key="7">
    <source>
        <dbReference type="EMBL" id="ABN07840.1"/>
    </source>
</evidence>
<evidence type="ECO:0000256" key="1">
    <source>
        <dbReference type="ARBA" id="ARBA00004141"/>
    </source>
</evidence>
<dbReference type="SUPFAM" id="SSF144091">
    <property type="entry name" value="Rhomboid-like"/>
    <property type="match status" value="1"/>
</dbReference>
<feature type="domain" description="Peptidase S54 rhomboid" evidence="6">
    <location>
        <begin position="67"/>
        <end position="220"/>
    </location>
</feature>
<sequence length="255" mass="28097">MTWTPPLSKHLTDRNISLSPSGFRLFILIYWFILGIVILGMWTLLSYDILSIDAVSLSSSGTPVKALYLASFSHEIPQHLLTNVFTFFILGVSLTIITVLFRKLDSRFYLCPFIACILFVTILPFSFSTALLLVPGLQLVDIVGFSGIISAVLGMTIVTIAYAVWKNFESLRFFIGTILISAAVFLLIPLAEFRNAAAAVPNTAHQIGFLYGVLITWLIGAALMTDSKKRVYLYLAALLAALLLPIIIFGITVLL</sequence>
<feature type="transmembrane region" description="Helical" evidence="5">
    <location>
        <begin position="142"/>
        <end position="164"/>
    </location>
</feature>
<keyword evidence="2 5" id="KW-0812">Transmembrane</keyword>
<keyword evidence="3 5" id="KW-1133">Transmembrane helix</keyword>
<organism evidence="7 8">
    <name type="scientific">Methanocorpusculum labreanum (strain ATCC 43576 / DSM 4855 / Z)</name>
    <dbReference type="NCBI Taxonomy" id="410358"/>
    <lineage>
        <taxon>Archaea</taxon>
        <taxon>Methanobacteriati</taxon>
        <taxon>Methanobacteriota</taxon>
        <taxon>Stenosarchaea group</taxon>
        <taxon>Methanomicrobia</taxon>
        <taxon>Methanomicrobiales</taxon>
        <taxon>Methanocorpusculaceae</taxon>
        <taxon>Methanocorpusculum</taxon>
    </lineage>
</organism>
<feature type="transmembrane region" description="Helical" evidence="5">
    <location>
        <begin position="231"/>
        <end position="254"/>
    </location>
</feature>
<dbReference type="KEGG" id="mla:Mlab_1679"/>
<dbReference type="GeneID" id="4794831"/>
<feature type="transmembrane region" description="Helical" evidence="5">
    <location>
        <begin position="108"/>
        <end position="136"/>
    </location>
</feature>
<dbReference type="InterPro" id="IPR035952">
    <property type="entry name" value="Rhomboid-like_sf"/>
</dbReference>
<dbReference type="GO" id="GO:0016020">
    <property type="term" value="C:membrane"/>
    <property type="evidence" value="ECO:0007669"/>
    <property type="project" value="UniProtKB-SubCell"/>
</dbReference>
<evidence type="ECO:0000256" key="5">
    <source>
        <dbReference type="SAM" id="Phobius"/>
    </source>
</evidence>
<dbReference type="AlphaFoldDB" id="A2SU34"/>
<dbReference type="STRING" id="410358.Mlab_1679"/>
<keyword evidence="4 5" id="KW-0472">Membrane</keyword>
<reference evidence="7 8" key="1">
    <citation type="journal article" date="2009" name="Stand. Genomic Sci.">
        <title>Complete genome sequence of Methanocorpusculum labreanum type strain Z.</title>
        <authorList>
            <person name="Anderson I.J."/>
            <person name="Sieprawska-Lupa M."/>
            <person name="Goltsman E."/>
            <person name="Lapidus A."/>
            <person name="Copeland A."/>
            <person name="Glavina Del Rio T."/>
            <person name="Tice H."/>
            <person name="Dalin E."/>
            <person name="Barry K."/>
            <person name="Pitluck S."/>
            <person name="Hauser L."/>
            <person name="Land M."/>
            <person name="Lucas S."/>
            <person name="Richardson P."/>
            <person name="Whitman W.B."/>
            <person name="Kyrpides N.C."/>
        </authorList>
    </citation>
    <scope>NUCLEOTIDE SEQUENCE [LARGE SCALE GENOMIC DNA]</scope>
    <source>
        <strain evidence="8">ATCC 43576 / DSM 4855 / Z</strain>
    </source>
</reference>
<keyword evidence="8" id="KW-1185">Reference proteome</keyword>
<name>A2SU34_METLZ</name>
<evidence type="ECO:0000259" key="6">
    <source>
        <dbReference type="Pfam" id="PF01694"/>
    </source>
</evidence>
<dbReference type="RefSeq" id="WP_011834043.1">
    <property type="nucleotide sequence ID" value="NC_008942.1"/>
</dbReference>
<proteinExistence type="predicted"/>
<gene>
    <name evidence="7" type="ordered locus">Mlab_1679</name>
</gene>
<comment type="subcellular location">
    <subcellularLocation>
        <location evidence="1">Membrane</location>
        <topology evidence="1">Multi-pass membrane protein</topology>
    </subcellularLocation>
</comment>
<evidence type="ECO:0000256" key="3">
    <source>
        <dbReference type="ARBA" id="ARBA00022989"/>
    </source>
</evidence>
<evidence type="ECO:0000256" key="2">
    <source>
        <dbReference type="ARBA" id="ARBA00022692"/>
    </source>
</evidence>
<dbReference type="InterPro" id="IPR022764">
    <property type="entry name" value="Peptidase_S54_rhomboid_dom"/>
</dbReference>
<feature type="transmembrane region" description="Helical" evidence="5">
    <location>
        <begin position="80"/>
        <end position="101"/>
    </location>
</feature>
<dbReference type="Pfam" id="PF01694">
    <property type="entry name" value="Rhomboid"/>
    <property type="match status" value="1"/>
</dbReference>
<dbReference type="Gene3D" id="1.20.1540.10">
    <property type="entry name" value="Rhomboid-like"/>
    <property type="match status" value="1"/>
</dbReference>
<feature type="transmembrane region" description="Helical" evidence="5">
    <location>
        <begin position="171"/>
        <end position="191"/>
    </location>
</feature>
<dbReference type="GO" id="GO:0004252">
    <property type="term" value="F:serine-type endopeptidase activity"/>
    <property type="evidence" value="ECO:0007669"/>
    <property type="project" value="InterPro"/>
</dbReference>
<feature type="transmembrane region" description="Helical" evidence="5">
    <location>
        <begin position="203"/>
        <end position="224"/>
    </location>
</feature>
<evidence type="ECO:0000313" key="8">
    <source>
        <dbReference type="Proteomes" id="UP000000365"/>
    </source>
</evidence>
<evidence type="ECO:0000256" key="4">
    <source>
        <dbReference type="ARBA" id="ARBA00023136"/>
    </source>
</evidence>
<dbReference type="Proteomes" id="UP000000365">
    <property type="component" value="Chromosome"/>
</dbReference>
<dbReference type="HOGENOM" id="CLU_1088249_0_0_2"/>
<accession>A2SU34</accession>